<dbReference type="EMBL" id="JBIYXZ010002089">
    <property type="protein sequence ID" value="KAL3041542.1"/>
    <property type="molecule type" value="Genomic_DNA"/>
</dbReference>
<keyword evidence="2" id="KW-1185">Reference proteome</keyword>
<evidence type="ECO:0000313" key="1">
    <source>
        <dbReference type="EMBL" id="KAL3041542.1"/>
    </source>
</evidence>
<name>A0ABD2FIW6_PAGBO</name>
<sequence>MRDSSTPFIGLK</sequence>
<reference evidence="1 2" key="2">
    <citation type="journal article" date="2024" name="G3 (Bethesda)">
        <title>The genome of the cryopelagic Antarctic bald notothen, Trematomus borchgrevinki.</title>
        <authorList>
            <person name="Rayamajhi N."/>
            <person name="Rivera-Colon A.G."/>
            <person name="Minhas B.F."/>
            <person name="Cheng C.C."/>
            <person name="Catchen J.M."/>
        </authorList>
    </citation>
    <scope>NUCLEOTIDE SEQUENCE [LARGE SCALE GENOMIC DNA]</scope>
    <source>
        <strain evidence="1">AGRC-2024</strain>
    </source>
</reference>
<protein>
    <submittedName>
        <fullName evidence="1">Uncharacterized protein</fullName>
    </submittedName>
</protein>
<reference evidence="1 2" key="1">
    <citation type="journal article" date="2022" name="G3 (Bethesda)">
        <title>Evaluating Illumina-, Nanopore-, and PacBio-based genome assembly strategies with the bald notothen, Trematomus borchgrevinki.</title>
        <authorList>
            <person name="Rayamajhi N."/>
            <person name="Cheng C.C."/>
            <person name="Catchen J.M."/>
        </authorList>
    </citation>
    <scope>NUCLEOTIDE SEQUENCE [LARGE SCALE GENOMIC DNA]</scope>
    <source>
        <strain evidence="1">AGRC-2024</strain>
    </source>
</reference>
<dbReference type="Proteomes" id="UP001619887">
    <property type="component" value="Unassembled WGS sequence"/>
</dbReference>
<comment type="caution">
    <text evidence="1">The sequence shown here is derived from an EMBL/GenBank/DDBJ whole genome shotgun (WGS) entry which is preliminary data.</text>
</comment>
<accession>A0ABD2FIW6</accession>
<proteinExistence type="predicted"/>
<evidence type="ECO:0000313" key="2">
    <source>
        <dbReference type="Proteomes" id="UP001619887"/>
    </source>
</evidence>
<organism evidence="1 2">
    <name type="scientific">Pagothenia borchgrevinki</name>
    <name type="common">Bald rockcod</name>
    <name type="synonym">Trematomus borchgrevinki</name>
    <dbReference type="NCBI Taxonomy" id="8213"/>
    <lineage>
        <taxon>Eukaryota</taxon>
        <taxon>Metazoa</taxon>
        <taxon>Chordata</taxon>
        <taxon>Craniata</taxon>
        <taxon>Vertebrata</taxon>
        <taxon>Euteleostomi</taxon>
        <taxon>Actinopterygii</taxon>
        <taxon>Neopterygii</taxon>
        <taxon>Teleostei</taxon>
        <taxon>Neoteleostei</taxon>
        <taxon>Acanthomorphata</taxon>
        <taxon>Eupercaria</taxon>
        <taxon>Perciformes</taxon>
        <taxon>Notothenioidei</taxon>
        <taxon>Nototheniidae</taxon>
        <taxon>Pagothenia</taxon>
    </lineage>
</organism>
<gene>
    <name evidence="1" type="ORF">OYC64_019685</name>
</gene>